<proteinExistence type="predicted"/>
<protein>
    <submittedName>
        <fullName evidence="2">Uncharacterized protein</fullName>
    </submittedName>
</protein>
<evidence type="ECO:0000256" key="1">
    <source>
        <dbReference type="SAM" id="MobiDB-lite"/>
    </source>
</evidence>
<gene>
    <name evidence="2" type="ORF">SVUK_LOCUS10302</name>
</gene>
<feature type="compositionally biased region" description="Basic residues" evidence="1">
    <location>
        <begin position="73"/>
        <end position="82"/>
    </location>
</feature>
<name>A0A3P7JBB9_STRVU</name>
<dbReference type="AlphaFoldDB" id="A0A3P7JBB9"/>
<evidence type="ECO:0000313" key="2">
    <source>
        <dbReference type="EMBL" id="VDM75304.1"/>
    </source>
</evidence>
<dbReference type="Proteomes" id="UP000270094">
    <property type="component" value="Unassembled WGS sequence"/>
</dbReference>
<feature type="region of interest" description="Disordered" evidence="1">
    <location>
        <begin position="71"/>
        <end position="108"/>
    </location>
</feature>
<accession>A0A3P7JBB9</accession>
<evidence type="ECO:0000313" key="3">
    <source>
        <dbReference type="Proteomes" id="UP000270094"/>
    </source>
</evidence>
<organism evidence="2 3">
    <name type="scientific">Strongylus vulgaris</name>
    <name type="common">Blood worm</name>
    <dbReference type="NCBI Taxonomy" id="40348"/>
    <lineage>
        <taxon>Eukaryota</taxon>
        <taxon>Metazoa</taxon>
        <taxon>Ecdysozoa</taxon>
        <taxon>Nematoda</taxon>
        <taxon>Chromadorea</taxon>
        <taxon>Rhabditida</taxon>
        <taxon>Rhabditina</taxon>
        <taxon>Rhabditomorpha</taxon>
        <taxon>Strongyloidea</taxon>
        <taxon>Strongylidae</taxon>
        <taxon>Strongylus</taxon>
    </lineage>
</organism>
<dbReference type="OrthoDB" id="257992at2759"/>
<reference evidence="2 3" key="1">
    <citation type="submission" date="2018-11" db="EMBL/GenBank/DDBJ databases">
        <authorList>
            <consortium name="Pathogen Informatics"/>
        </authorList>
    </citation>
    <scope>NUCLEOTIDE SEQUENCE [LARGE SCALE GENOMIC DNA]</scope>
</reference>
<keyword evidence="3" id="KW-1185">Reference proteome</keyword>
<dbReference type="EMBL" id="UYYB01095160">
    <property type="protein sequence ID" value="VDM75304.1"/>
    <property type="molecule type" value="Genomic_DNA"/>
</dbReference>
<sequence length="108" mass="12129">MSVWIDVRIADPHIHVPRCTRITSFSVLDDGDGFDKTNTISFVIINPASDLQLEAGDIIYVIRSPVKEDAKSHRINPRRGLRRERNVQESTIDDTARDGSQVAVNIES</sequence>